<evidence type="ECO:0000259" key="1">
    <source>
        <dbReference type="PROSITE" id="PS50234"/>
    </source>
</evidence>
<dbReference type="SUPFAM" id="SSF53300">
    <property type="entry name" value="vWA-like"/>
    <property type="match status" value="1"/>
</dbReference>
<name>A0ABV8EBC4_9HYPH</name>
<accession>A0ABV8EBC4</accession>
<evidence type="ECO:0000313" key="2">
    <source>
        <dbReference type="EMBL" id="MFC3968781.1"/>
    </source>
</evidence>
<reference evidence="3" key="1">
    <citation type="journal article" date="2019" name="Int. J. Syst. Evol. Microbiol.">
        <title>The Global Catalogue of Microorganisms (GCM) 10K type strain sequencing project: providing services to taxonomists for standard genome sequencing and annotation.</title>
        <authorList>
            <consortium name="The Broad Institute Genomics Platform"/>
            <consortium name="The Broad Institute Genome Sequencing Center for Infectious Disease"/>
            <person name="Wu L."/>
            <person name="Ma J."/>
        </authorList>
    </citation>
    <scope>NUCLEOTIDE SEQUENCE [LARGE SCALE GENOMIC DNA]</scope>
    <source>
        <strain evidence="3">TBRC 5781</strain>
    </source>
</reference>
<gene>
    <name evidence="2" type="ORF">ACFOVS_11695</name>
</gene>
<comment type="caution">
    <text evidence="2">The sequence shown here is derived from an EMBL/GenBank/DDBJ whole genome shotgun (WGS) entry which is preliminary data.</text>
</comment>
<keyword evidence="3" id="KW-1185">Reference proteome</keyword>
<dbReference type="InterPro" id="IPR002035">
    <property type="entry name" value="VWF_A"/>
</dbReference>
<dbReference type="EMBL" id="JBHSBD010000049">
    <property type="protein sequence ID" value="MFC3968781.1"/>
    <property type="molecule type" value="Genomic_DNA"/>
</dbReference>
<dbReference type="RefSeq" id="WP_247259518.1">
    <property type="nucleotide sequence ID" value="NZ_JALJQZ010000003.1"/>
</dbReference>
<evidence type="ECO:0000313" key="3">
    <source>
        <dbReference type="Proteomes" id="UP001595697"/>
    </source>
</evidence>
<dbReference type="Gene3D" id="3.40.50.410">
    <property type="entry name" value="von Willebrand factor, type A domain"/>
    <property type="match status" value="1"/>
</dbReference>
<dbReference type="InterPro" id="IPR028087">
    <property type="entry name" value="Tad_N"/>
</dbReference>
<dbReference type="InterPro" id="IPR036465">
    <property type="entry name" value="vWFA_dom_sf"/>
</dbReference>
<dbReference type="Proteomes" id="UP001595697">
    <property type="component" value="Unassembled WGS sequence"/>
</dbReference>
<sequence>MKKFRLNNHKAIASDQHGNFGVLTALLLVPLIATAGLAVDFGMAVDERAALMNAADAAALGALSEKSTSVAQAMIMPANGEIQLGNEDAKRIFLAQLPQTLRDRLKSVSVSIKRENSQLTSNVTFTAAIPTAFMGVLGKDSIGVSGTAKATYQTNAFIDFFMLLDNTPSMGLGATNADIAKLEANFGCAFACHATGKPQDNTLKAASNLGVKLRIDVVRDATKKLTEDVDLYKLVNNQYRMAVYSFGTTADDLGLKEIAKLTSNMDNVDKAVDNLDLISTVRNNYNDNTLTDFASTFASIKPVVGTVGTGNSATDRQKVVFLVSDGMTDAEKAVCSGSQKETRCMEPIDPAICRDLKDKGIKVAVVYTTYIPLPDDDFWVNRIKPFNARLRPNMEACATPGYFIEASPNEDIGKAMQTLFRKLMNSPRLTT</sequence>
<organism evidence="2 3">
    <name type="scientific">Rhizobium lemnae</name>
    <dbReference type="NCBI Taxonomy" id="1214924"/>
    <lineage>
        <taxon>Bacteria</taxon>
        <taxon>Pseudomonadati</taxon>
        <taxon>Pseudomonadota</taxon>
        <taxon>Alphaproteobacteria</taxon>
        <taxon>Hyphomicrobiales</taxon>
        <taxon>Rhizobiaceae</taxon>
        <taxon>Rhizobium/Agrobacterium group</taxon>
        <taxon>Rhizobium</taxon>
    </lineage>
</organism>
<proteinExistence type="predicted"/>
<protein>
    <submittedName>
        <fullName evidence="2">Pilus assembly protein TadG-related protein</fullName>
    </submittedName>
</protein>
<dbReference type="Pfam" id="PF13400">
    <property type="entry name" value="Tad"/>
    <property type="match status" value="1"/>
</dbReference>
<feature type="domain" description="VWFA" evidence="1">
    <location>
        <begin position="159"/>
        <end position="366"/>
    </location>
</feature>
<dbReference type="PROSITE" id="PS50234">
    <property type="entry name" value="VWFA"/>
    <property type="match status" value="1"/>
</dbReference>